<dbReference type="Proteomes" id="UP000629098">
    <property type="component" value="Unassembled WGS sequence"/>
</dbReference>
<dbReference type="SMART" id="SM00506">
    <property type="entry name" value="A1pp"/>
    <property type="match status" value="1"/>
</dbReference>
<dbReference type="RefSeq" id="WP_190831157.1">
    <property type="nucleotide sequence ID" value="NZ_CAWPPI010000069.1"/>
</dbReference>
<dbReference type="InterPro" id="IPR002589">
    <property type="entry name" value="Macro_dom"/>
</dbReference>
<evidence type="ECO:0000256" key="1">
    <source>
        <dbReference type="ARBA" id="ARBA00035885"/>
    </source>
</evidence>
<dbReference type="GO" id="GO:0140291">
    <property type="term" value="P:peptidyl-glutamate ADP-deribosylation"/>
    <property type="evidence" value="ECO:0007669"/>
    <property type="project" value="TreeGrafter"/>
</dbReference>
<dbReference type="Gene3D" id="3.40.220.10">
    <property type="entry name" value="Leucine Aminopeptidase, subunit E, domain 1"/>
    <property type="match status" value="1"/>
</dbReference>
<dbReference type="InterPro" id="IPR050892">
    <property type="entry name" value="ADP-ribose_metab_enzymes"/>
</dbReference>
<proteinExistence type="predicted"/>
<sequence length="346" mass="38682">MIEFKQGNLLEENAEALVNTVNCVGVMGKGIALQFKQAYPENFREYEKACKAGVVQPGRMFTVATGSLFNPRYIINFPTKRHWKGKSKIEDIKSGLVALVQQVQSLGITSIAIPPLGCGNGGLNWAEIKPLILSAFAQLPDVRLIIFEPSGAPAAEKMKVATQKPKMTRARAILINLLEAYGIPGYELTKLEIQKLAYFQQEAGEPLRLVYVKHLYGPYADNLNHVLKHIEGHYIRGYGDGTGRGEIYVLPEGTEAAQAFLQSEPDAQARLEQVSNLISGFETPYGMELLATVHWVANEDPQAAADDEQAIVRVHEWSDRKRKLFKPEHIRKAWQHLHEQNWLVQG</sequence>
<keyword evidence="4" id="KW-1185">Reference proteome</keyword>
<dbReference type="PANTHER" id="PTHR12521">
    <property type="entry name" value="PROTEIN C6ORF130"/>
    <property type="match status" value="1"/>
</dbReference>
<accession>A0A8J6XVA2</accession>
<dbReference type="InterPro" id="IPR043472">
    <property type="entry name" value="Macro_dom-like"/>
</dbReference>
<organism evidence="3 4">
    <name type="scientific">Iningainema tapete BLCC-T55</name>
    <dbReference type="NCBI Taxonomy" id="2748662"/>
    <lineage>
        <taxon>Bacteria</taxon>
        <taxon>Bacillati</taxon>
        <taxon>Cyanobacteriota</taxon>
        <taxon>Cyanophyceae</taxon>
        <taxon>Nostocales</taxon>
        <taxon>Scytonemataceae</taxon>
        <taxon>Iningainema tapete</taxon>
    </lineage>
</organism>
<evidence type="ECO:0000259" key="2">
    <source>
        <dbReference type="PROSITE" id="PS51154"/>
    </source>
</evidence>
<dbReference type="SUPFAM" id="SSF52949">
    <property type="entry name" value="Macro domain-like"/>
    <property type="match status" value="1"/>
</dbReference>
<gene>
    <name evidence="3" type="ORF">ICL16_20110</name>
</gene>
<dbReference type="PROSITE" id="PS51154">
    <property type="entry name" value="MACRO"/>
    <property type="match status" value="1"/>
</dbReference>
<dbReference type="AlphaFoldDB" id="A0A8J6XVA2"/>
<comment type="caution">
    <text evidence="3">The sequence shown here is derived from an EMBL/GenBank/DDBJ whole genome shotgun (WGS) entry which is preliminary data.</text>
</comment>
<evidence type="ECO:0000313" key="3">
    <source>
        <dbReference type="EMBL" id="MBD2774313.1"/>
    </source>
</evidence>
<feature type="domain" description="Macro" evidence="2">
    <location>
        <begin position="1"/>
        <end position="163"/>
    </location>
</feature>
<dbReference type="EMBL" id="JACXAE010000069">
    <property type="protein sequence ID" value="MBD2774313.1"/>
    <property type="molecule type" value="Genomic_DNA"/>
</dbReference>
<comment type="catalytic activity">
    <reaction evidence="1">
        <text>an N-(ADP-alpha-D-ribosyl)-thymidine in DNA + H2O = a thymidine in DNA + ADP-D-ribose</text>
        <dbReference type="Rhea" id="RHEA:71655"/>
        <dbReference type="Rhea" id="RHEA-COMP:13556"/>
        <dbReference type="Rhea" id="RHEA-COMP:18051"/>
        <dbReference type="ChEBI" id="CHEBI:15377"/>
        <dbReference type="ChEBI" id="CHEBI:57967"/>
        <dbReference type="ChEBI" id="CHEBI:137386"/>
        <dbReference type="ChEBI" id="CHEBI:191199"/>
    </reaction>
    <physiologicalReaction direction="left-to-right" evidence="1">
        <dbReference type="Rhea" id="RHEA:71656"/>
    </physiologicalReaction>
</comment>
<dbReference type="PANTHER" id="PTHR12521:SF0">
    <property type="entry name" value="ADP-RIBOSE GLYCOHYDROLASE OARD1"/>
    <property type="match status" value="1"/>
</dbReference>
<name>A0A8J6XVA2_9CYAN</name>
<evidence type="ECO:0000313" key="4">
    <source>
        <dbReference type="Proteomes" id="UP000629098"/>
    </source>
</evidence>
<protein>
    <submittedName>
        <fullName evidence="3">Macro domain-containing protein</fullName>
    </submittedName>
</protein>
<dbReference type="CDD" id="cd02901">
    <property type="entry name" value="Macro_Poa1p-like"/>
    <property type="match status" value="1"/>
</dbReference>
<dbReference type="Pfam" id="PF01661">
    <property type="entry name" value="Macro"/>
    <property type="match status" value="1"/>
</dbReference>
<reference evidence="3" key="1">
    <citation type="submission" date="2020-09" db="EMBL/GenBank/DDBJ databases">
        <title>Iningainema tapete sp. nov. (Scytonemataceae, Cyanobacteria) from greenhouses in central Florida (USA) produces two types of nodularin with biosynthetic potential for microcystin-LR and anabaenopeptins.</title>
        <authorList>
            <person name="Berthold D.E."/>
            <person name="Lefler F.W."/>
            <person name="Huang I.-S."/>
            <person name="Abdulla H."/>
            <person name="Zimba P.V."/>
            <person name="Laughinghouse H.D. IV."/>
        </authorList>
    </citation>
    <scope>NUCLEOTIDE SEQUENCE</scope>
    <source>
        <strain evidence="3">BLCCT55</strain>
    </source>
</reference>